<dbReference type="AlphaFoldDB" id="A0A1I1MDT0"/>
<dbReference type="EMBL" id="FOLE01000010">
    <property type="protein sequence ID" value="SFC81218.1"/>
    <property type="molecule type" value="Genomic_DNA"/>
</dbReference>
<keyword evidence="2" id="KW-1185">Reference proteome</keyword>
<evidence type="ECO:0000313" key="2">
    <source>
        <dbReference type="Proteomes" id="UP000199514"/>
    </source>
</evidence>
<proteinExistence type="predicted"/>
<name>A0A1I1MDT0_9BACT</name>
<dbReference type="STRING" id="927664.SAMN05421780_11060"/>
<sequence length="49" mass="5835">MPLIIFCVIVFIVMIVDNYNIKKDINATKKAPFNKNDAEFFYKNFNKFN</sequence>
<evidence type="ECO:0000313" key="1">
    <source>
        <dbReference type="EMBL" id="SFC81218.1"/>
    </source>
</evidence>
<organism evidence="1 2">
    <name type="scientific">Flexibacter flexilis DSM 6793</name>
    <dbReference type="NCBI Taxonomy" id="927664"/>
    <lineage>
        <taxon>Bacteria</taxon>
        <taxon>Pseudomonadati</taxon>
        <taxon>Bacteroidota</taxon>
        <taxon>Cytophagia</taxon>
        <taxon>Cytophagales</taxon>
        <taxon>Flexibacteraceae</taxon>
        <taxon>Flexibacter</taxon>
    </lineage>
</organism>
<gene>
    <name evidence="1" type="ORF">SAMN05421780_11060</name>
</gene>
<reference evidence="1 2" key="1">
    <citation type="submission" date="2016-10" db="EMBL/GenBank/DDBJ databases">
        <authorList>
            <person name="de Groot N.N."/>
        </authorList>
    </citation>
    <scope>NUCLEOTIDE SEQUENCE [LARGE SCALE GENOMIC DNA]</scope>
    <source>
        <strain evidence="1 2">DSM 6793</strain>
    </source>
</reference>
<protein>
    <submittedName>
        <fullName evidence="1">Uncharacterized protein</fullName>
    </submittedName>
</protein>
<accession>A0A1I1MDT0</accession>
<dbReference type="Proteomes" id="UP000199514">
    <property type="component" value="Unassembled WGS sequence"/>
</dbReference>